<gene>
    <name evidence="2" type="ORF">ASIM_LOCUS4388</name>
</gene>
<sequence length="116" mass="13125">MDDQEETPVDFELLLYDHVANAEPKLLNKMYSATKRASLEQKRRSSGKFKSLKEVVGEYNNIVSRKRAATESPNKTPAAKRQSRRGEMADSSDSSDSDEHPVKIAAVCFHFQLHDL</sequence>
<dbReference type="WBParaSite" id="ASIM_0000457501-mRNA-1">
    <property type="protein sequence ID" value="ASIM_0000457501-mRNA-1"/>
    <property type="gene ID" value="ASIM_0000457501"/>
</dbReference>
<dbReference type="OrthoDB" id="5599646at2759"/>
<keyword evidence="3" id="KW-1185">Reference proteome</keyword>
<dbReference type="Proteomes" id="UP000267096">
    <property type="component" value="Unassembled WGS sequence"/>
</dbReference>
<reference evidence="2 3" key="2">
    <citation type="submission" date="2018-11" db="EMBL/GenBank/DDBJ databases">
        <authorList>
            <consortium name="Pathogen Informatics"/>
        </authorList>
    </citation>
    <scope>NUCLEOTIDE SEQUENCE [LARGE SCALE GENOMIC DNA]</scope>
</reference>
<evidence type="ECO:0000313" key="3">
    <source>
        <dbReference type="Proteomes" id="UP000267096"/>
    </source>
</evidence>
<name>A0A0M3JAF5_ANISI</name>
<organism evidence="4">
    <name type="scientific">Anisakis simplex</name>
    <name type="common">Herring worm</name>
    <dbReference type="NCBI Taxonomy" id="6269"/>
    <lineage>
        <taxon>Eukaryota</taxon>
        <taxon>Metazoa</taxon>
        <taxon>Ecdysozoa</taxon>
        <taxon>Nematoda</taxon>
        <taxon>Chromadorea</taxon>
        <taxon>Rhabditida</taxon>
        <taxon>Spirurina</taxon>
        <taxon>Ascaridomorpha</taxon>
        <taxon>Ascaridoidea</taxon>
        <taxon>Anisakidae</taxon>
        <taxon>Anisakis</taxon>
        <taxon>Anisakis simplex complex</taxon>
    </lineage>
</organism>
<reference evidence="4" key="1">
    <citation type="submission" date="2017-02" db="UniProtKB">
        <authorList>
            <consortium name="WormBaseParasite"/>
        </authorList>
    </citation>
    <scope>IDENTIFICATION</scope>
</reference>
<dbReference type="EMBL" id="UYRR01007594">
    <property type="protein sequence ID" value="VDK23749.1"/>
    <property type="molecule type" value="Genomic_DNA"/>
</dbReference>
<accession>A0A0M3JAF5</accession>
<protein>
    <submittedName>
        <fullName evidence="4">Origin recognition complex subunit 6</fullName>
    </submittedName>
</protein>
<proteinExistence type="predicted"/>
<evidence type="ECO:0000313" key="4">
    <source>
        <dbReference type="WBParaSite" id="ASIM_0000457501-mRNA-1"/>
    </source>
</evidence>
<dbReference type="AlphaFoldDB" id="A0A0M3JAF5"/>
<evidence type="ECO:0000313" key="2">
    <source>
        <dbReference type="EMBL" id="VDK23749.1"/>
    </source>
</evidence>
<evidence type="ECO:0000256" key="1">
    <source>
        <dbReference type="SAM" id="MobiDB-lite"/>
    </source>
</evidence>
<feature type="region of interest" description="Disordered" evidence="1">
    <location>
        <begin position="62"/>
        <end position="99"/>
    </location>
</feature>